<organism evidence="6 7">
    <name type="scientific">Trichoderma arundinaceum</name>
    <dbReference type="NCBI Taxonomy" id="490622"/>
    <lineage>
        <taxon>Eukaryota</taxon>
        <taxon>Fungi</taxon>
        <taxon>Dikarya</taxon>
        <taxon>Ascomycota</taxon>
        <taxon>Pezizomycotina</taxon>
        <taxon>Sordariomycetes</taxon>
        <taxon>Hypocreomycetidae</taxon>
        <taxon>Hypocreales</taxon>
        <taxon>Hypocreaceae</taxon>
        <taxon>Trichoderma</taxon>
    </lineage>
</organism>
<gene>
    <name evidence="6" type="ORF">TARUN_9350</name>
</gene>
<dbReference type="CDD" id="cd12148">
    <property type="entry name" value="fungal_TF_MHR"/>
    <property type="match status" value="1"/>
</dbReference>
<dbReference type="GO" id="GO:0003677">
    <property type="term" value="F:DNA binding"/>
    <property type="evidence" value="ECO:0007669"/>
    <property type="project" value="InterPro"/>
</dbReference>
<dbReference type="Proteomes" id="UP000266272">
    <property type="component" value="Unassembled WGS sequence"/>
</dbReference>
<feature type="domain" description="Xylanolytic transcriptional activator regulatory" evidence="5">
    <location>
        <begin position="252"/>
        <end position="332"/>
    </location>
</feature>
<evidence type="ECO:0000256" key="4">
    <source>
        <dbReference type="SAM" id="MobiDB-lite"/>
    </source>
</evidence>
<feature type="region of interest" description="Disordered" evidence="4">
    <location>
        <begin position="31"/>
        <end position="59"/>
    </location>
</feature>
<evidence type="ECO:0000313" key="6">
    <source>
        <dbReference type="EMBL" id="RFU72906.1"/>
    </source>
</evidence>
<dbReference type="STRING" id="490622.A0A395N9W3"/>
<proteinExistence type="predicted"/>
<dbReference type="PANTHER" id="PTHR47424:SF6">
    <property type="entry name" value="PROLINE UTILIZATION TRANS-ACTIVATOR"/>
    <property type="match status" value="1"/>
</dbReference>
<evidence type="ECO:0000256" key="1">
    <source>
        <dbReference type="ARBA" id="ARBA00023015"/>
    </source>
</evidence>
<dbReference type="PANTHER" id="PTHR47424">
    <property type="entry name" value="REGULATORY PROTEIN GAL4"/>
    <property type="match status" value="1"/>
</dbReference>
<accession>A0A395N9W3</accession>
<sequence length="682" mass="75895">MASPEVVSGPGAEQFTSRPVAYLRELEAKARALDSMQPGGSSTTLRHRNTNDEDDDFEDEQPLLEPFTQLSLDKPSTSFQGPASSDNFLRNVRKLSGFQGDDGSLDFASNFYEPDALPSRRQIVFGIRSRLPPIDMARRLFAAQYMYIGTIFAFTDPRDSFERLLLEAYTGLPDPSDKTACLEYAKVLLVLAFGQLYSVNQWVDFRGPPGFDYFRDAVNLLPETHEEGSILCVETLALAGYFMQNMNRRDAAFQYIGKALRMAISLGLHQEVSPHYYSQQGSALDKAAREHRRRVWWSIYSLDRILCVKSGNPITIQDEDIGVDMPSPLLGDPEYCPAVVLRHYTELSRILGQIHMTIYRRSNKSAPKSGKSLMASVQSIILSLSKWNRELPDELRFDPAQLTFGRESVGAFAHYYQCINMTVRPLLFHVVQKRLQAIRSGDGAAEKERDWKEGLSKTTVRVIDMCIGAAQDVINMMAIVAQRDMVATYGYMDGEHIFSATIVLVMVCTAFPDNAANTFAMTAGLGLLRNMGERGNSHMGARYELLASIYSGSSIISPTASRPQFNMMSPGSQLADISMKGKGVVPPRILMAPYPINAYSTTENNTNGPVTFPVVDNDALNEPFYDESVNTGMDFGLWEEGFAYPTMDLDLDLAQRTSTTGGASGTDIREWMFDFMSQGNSA</sequence>
<dbReference type="InterPro" id="IPR051127">
    <property type="entry name" value="Fungal_SecMet_Regulators"/>
</dbReference>
<keyword evidence="7" id="KW-1185">Reference proteome</keyword>
<name>A0A395N9W3_TRIAR</name>
<evidence type="ECO:0000313" key="7">
    <source>
        <dbReference type="Proteomes" id="UP000266272"/>
    </source>
</evidence>
<dbReference type="InterPro" id="IPR007219">
    <property type="entry name" value="XnlR_reg_dom"/>
</dbReference>
<keyword evidence="3" id="KW-0539">Nucleus</keyword>
<dbReference type="Pfam" id="PF04082">
    <property type="entry name" value="Fungal_trans"/>
    <property type="match status" value="1"/>
</dbReference>
<evidence type="ECO:0000256" key="3">
    <source>
        <dbReference type="ARBA" id="ARBA00023242"/>
    </source>
</evidence>
<keyword evidence="1" id="KW-0805">Transcription regulation</keyword>
<dbReference type="EMBL" id="PXOA01000750">
    <property type="protein sequence ID" value="RFU72906.1"/>
    <property type="molecule type" value="Genomic_DNA"/>
</dbReference>
<dbReference type="OrthoDB" id="3266505at2759"/>
<protein>
    <submittedName>
        <fullName evidence="6">Fungal specific transcription factor</fullName>
    </submittedName>
</protein>
<dbReference type="GO" id="GO:0006351">
    <property type="term" value="P:DNA-templated transcription"/>
    <property type="evidence" value="ECO:0007669"/>
    <property type="project" value="InterPro"/>
</dbReference>
<dbReference type="GO" id="GO:0008270">
    <property type="term" value="F:zinc ion binding"/>
    <property type="evidence" value="ECO:0007669"/>
    <property type="project" value="InterPro"/>
</dbReference>
<evidence type="ECO:0000256" key="2">
    <source>
        <dbReference type="ARBA" id="ARBA00023163"/>
    </source>
</evidence>
<dbReference type="AlphaFoldDB" id="A0A395N9W3"/>
<reference evidence="6 7" key="1">
    <citation type="journal article" date="2018" name="PLoS Pathog.">
        <title>Evolution of structural diversity of trichothecenes, a family of toxins produced by plant pathogenic and entomopathogenic fungi.</title>
        <authorList>
            <person name="Proctor R.H."/>
            <person name="McCormick S.P."/>
            <person name="Kim H.S."/>
            <person name="Cardoza R.E."/>
            <person name="Stanley A.M."/>
            <person name="Lindo L."/>
            <person name="Kelly A."/>
            <person name="Brown D.W."/>
            <person name="Lee T."/>
            <person name="Vaughan M.M."/>
            <person name="Alexander N.J."/>
            <person name="Busman M."/>
            <person name="Gutierrez S."/>
        </authorList>
    </citation>
    <scope>NUCLEOTIDE SEQUENCE [LARGE SCALE GENOMIC DNA]</scope>
    <source>
        <strain evidence="6 7">IBT 40837</strain>
    </source>
</reference>
<dbReference type="SMART" id="SM00906">
    <property type="entry name" value="Fungal_trans"/>
    <property type="match status" value="1"/>
</dbReference>
<evidence type="ECO:0000259" key="5">
    <source>
        <dbReference type="SMART" id="SM00906"/>
    </source>
</evidence>
<keyword evidence="2" id="KW-0804">Transcription</keyword>
<comment type="caution">
    <text evidence="6">The sequence shown here is derived from an EMBL/GenBank/DDBJ whole genome shotgun (WGS) entry which is preliminary data.</text>
</comment>